<evidence type="ECO:0000256" key="1">
    <source>
        <dbReference type="ARBA" id="ARBA00004477"/>
    </source>
</evidence>
<evidence type="ECO:0000313" key="11">
    <source>
        <dbReference type="RefSeq" id="XP_027336010.1"/>
    </source>
</evidence>
<feature type="transmembrane region" description="Helical" evidence="9">
    <location>
        <begin position="315"/>
        <end position="336"/>
    </location>
</feature>
<dbReference type="PANTHER" id="PTHR13121">
    <property type="entry name" value="GPI TRANSAMIDASE COMPONENT PIG-U"/>
    <property type="match status" value="1"/>
</dbReference>
<dbReference type="GeneID" id="113849944"/>
<organism evidence="10 11">
    <name type="scientific">Abrus precatorius</name>
    <name type="common">Indian licorice</name>
    <name type="synonym">Glycine abrus</name>
    <dbReference type="NCBI Taxonomy" id="3816"/>
    <lineage>
        <taxon>Eukaryota</taxon>
        <taxon>Viridiplantae</taxon>
        <taxon>Streptophyta</taxon>
        <taxon>Embryophyta</taxon>
        <taxon>Tracheophyta</taxon>
        <taxon>Spermatophyta</taxon>
        <taxon>Magnoliopsida</taxon>
        <taxon>eudicotyledons</taxon>
        <taxon>Gunneridae</taxon>
        <taxon>Pentapetalae</taxon>
        <taxon>rosids</taxon>
        <taxon>fabids</taxon>
        <taxon>Fabales</taxon>
        <taxon>Fabaceae</taxon>
        <taxon>Papilionoideae</taxon>
        <taxon>50 kb inversion clade</taxon>
        <taxon>NPAAA clade</taxon>
        <taxon>indigoferoid/millettioid clade</taxon>
        <taxon>Abreae</taxon>
        <taxon>Abrus</taxon>
    </lineage>
</organism>
<feature type="transmembrane region" description="Helical" evidence="9">
    <location>
        <begin position="280"/>
        <end position="303"/>
    </location>
</feature>
<sequence length="487" mass="54491">MKKKKVQWFWTWVIGSVILRVILLYFPKNLNLSSRPEVSTPLTSLRRLAEGYWLKQSSMSPYAGSMYHGSPLLLTILGPLTVARIEGQPDHLLCSLVFVIADVVSAMLICAAGEKLQVAYSSSLQILGLHNLSENSGCRSFCNSENSFSSLLIASSLFPELLPSGDFAALVYLWNPFTIVACVGLSTSSIENMMVVLSLYGACARLAPLAAFGWVMATHLSLYPVILIIPVILLLGYGPDAPPRKLFLQRSSSSSSDSSCSEKEVKNHLRMLNVFSWRPVLLFLFWTLLWSSYVLVLCGIYLQQQGGLQELFRRTYGFILTIQDLSPNIGVLWYFFAEVFDFFRNFFLIVFHGNILLMIAPLALRLNHRPCFLAFVYVVISSMLKSYPSVGDSALYLGLLGLFAYELKDMQFSFFLLSGYVGVSLLSPVMHNLWIWRGTGNANFYFATAIAYACLQIILVVESVSAMLNHDRKVTKLSTAKRQNIKS</sequence>
<gene>
    <name evidence="11" type="primary">LOC113849944</name>
</gene>
<dbReference type="RefSeq" id="XP_027336010.1">
    <property type="nucleotide sequence ID" value="XM_027480209.1"/>
</dbReference>
<feature type="transmembrane region" description="Helical" evidence="9">
    <location>
        <begin position="410"/>
        <end position="430"/>
    </location>
</feature>
<dbReference type="GO" id="GO:0042765">
    <property type="term" value="C:GPI-anchor transamidase complex"/>
    <property type="evidence" value="ECO:0007669"/>
    <property type="project" value="InterPro"/>
</dbReference>
<proteinExistence type="inferred from homology"/>
<evidence type="ECO:0000256" key="9">
    <source>
        <dbReference type="SAM" id="Phobius"/>
    </source>
</evidence>
<keyword evidence="4" id="KW-0337">GPI-anchor biosynthesis</keyword>
<feature type="transmembrane region" description="Helical" evidence="9">
    <location>
        <begin position="66"/>
        <end position="85"/>
    </location>
</feature>
<dbReference type="KEGG" id="aprc:113849944"/>
<evidence type="ECO:0000256" key="7">
    <source>
        <dbReference type="ARBA" id="ARBA00022989"/>
    </source>
</evidence>
<dbReference type="InterPro" id="IPR009600">
    <property type="entry name" value="PIG-U"/>
</dbReference>
<reference evidence="11" key="2">
    <citation type="submission" date="2025-08" db="UniProtKB">
        <authorList>
            <consortium name="RefSeq"/>
        </authorList>
    </citation>
    <scope>IDENTIFICATION</scope>
    <source>
        <tissue evidence="11">Young leaves</tissue>
    </source>
</reference>
<dbReference type="OrthoDB" id="549017at2759"/>
<feature type="transmembrane region" description="Helical" evidence="9">
    <location>
        <begin position="92"/>
        <end position="114"/>
    </location>
</feature>
<dbReference type="Pfam" id="PF06728">
    <property type="entry name" value="PIG-U"/>
    <property type="match status" value="1"/>
</dbReference>
<dbReference type="AlphaFoldDB" id="A0A8B8JX40"/>
<evidence type="ECO:0000256" key="3">
    <source>
        <dbReference type="ARBA" id="ARBA00010026"/>
    </source>
</evidence>
<evidence type="ECO:0000256" key="8">
    <source>
        <dbReference type="ARBA" id="ARBA00023136"/>
    </source>
</evidence>
<feature type="transmembrane region" description="Helical" evidence="9">
    <location>
        <begin position="167"/>
        <end position="188"/>
    </location>
</feature>
<dbReference type="GO" id="GO:0016255">
    <property type="term" value="P:attachment of GPI anchor to protein"/>
    <property type="evidence" value="ECO:0007669"/>
    <property type="project" value="InterPro"/>
</dbReference>
<keyword evidence="5 9" id="KW-0812">Transmembrane</keyword>
<name>A0A8B8JX40_ABRPR</name>
<comment type="similarity">
    <text evidence="3">Belongs to the PIGU family.</text>
</comment>
<protein>
    <submittedName>
        <fullName evidence="11">Phosphatidylinositol glycan anchor biosynthesis class U protein isoform X1</fullName>
    </submittedName>
</protein>
<comment type="pathway">
    <text evidence="2">Glycolipid biosynthesis; glycosylphosphatidylinositol-anchor biosynthesis.</text>
</comment>
<feature type="transmembrane region" description="Helical" evidence="9">
    <location>
        <begin position="7"/>
        <end position="26"/>
    </location>
</feature>
<keyword evidence="8 9" id="KW-0472">Membrane</keyword>
<feature type="transmembrane region" description="Helical" evidence="9">
    <location>
        <begin position="342"/>
        <end position="364"/>
    </location>
</feature>
<keyword evidence="10" id="KW-1185">Reference proteome</keyword>
<evidence type="ECO:0000256" key="6">
    <source>
        <dbReference type="ARBA" id="ARBA00022824"/>
    </source>
</evidence>
<evidence type="ECO:0000256" key="4">
    <source>
        <dbReference type="ARBA" id="ARBA00022502"/>
    </source>
</evidence>
<dbReference type="Proteomes" id="UP000694853">
    <property type="component" value="Unplaced"/>
</dbReference>
<evidence type="ECO:0000313" key="10">
    <source>
        <dbReference type="Proteomes" id="UP000694853"/>
    </source>
</evidence>
<evidence type="ECO:0000256" key="2">
    <source>
        <dbReference type="ARBA" id="ARBA00004687"/>
    </source>
</evidence>
<dbReference type="UniPathway" id="UPA00196"/>
<keyword evidence="6" id="KW-0256">Endoplasmic reticulum</keyword>
<comment type="subcellular location">
    <subcellularLocation>
        <location evidence="1">Endoplasmic reticulum membrane</location>
        <topology evidence="1">Multi-pass membrane protein</topology>
    </subcellularLocation>
</comment>
<dbReference type="PANTHER" id="PTHR13121:SF0">
    <property type="entry name" value="PHOSPHATIDYLINOSITOL GLYCAN ANCHOR BIOSYNTHESIS CLASS U PROTEIN"/>
    <property type="match status" value="1"/>
</dbReference>
<reference evidence="10" key="1">
    <citation type="journal article" date="2019" name="Toxins">
        <title>Detection of Abrin-Like and Prepropulchellin-Like Toxin Genes and Transcripts Using Whole Genome Sequencing and Full-Length Transcript Sequencing of Abrus precatorius.</title>
        <authorList>
            <person name="Hovde B.T."/>
            <person name="Daligault H.E."/>
            <person name="Hanschen E.R."/>
            <person name="Kunde Y.A."/>
            <person name="Johnson M.B."/>
            <person name="Starkenburg S.R."/>
            <person name="Johnson S.L."/>
        </authorList>
    </citation>
    <scope>NUCLEOTIDE SEQUENCE [LARGE SCALE GENOMIC DNA]</scope>
</reference>
<accession>A0A8B8JX40</accession>
<evidence type="ECO:0000256" key="5">
    <source>
        <dbReference type="ARBA" id="ARBA00022692"/>
    </source>
</evidence>
<dbReference type="GO" id="GO:0006506">
    <property type="term" value="P:GPI anchor biosynthetic process"/>
    <property type="evidence" value="ECO:0007669"/>
    <property type="project" value="UniProtKB-UniPathway"/>
</dbReference>
<feature type="transmembrane region" description="Helical" evidence="9">
    <location>
        <begin position="209"/>
        <end position="237"/>
    </location>
</feature>
<feature type="transmembrane region" description="Helical" evidence="9">
    <location>
        <begin position="442"/>
        <end position="461"/>
    </location>
</feature>
<keyword evidence="7 9" id="KW-1133">Transmembrane helix</keyword>